<reference evidence="4 5" key="1">
    <citation type="journal article" date="2013" name="PLoS ONE">
        <title>Assembly-driven community genomics of a hypersaline microbial ecosystem.</title>
        <authorList>
            <person name="Podell S."/>
            <person name="Ugalde J.A."/>
            <person name="Narasingarao P."/>
            <person name="Banfield J.F."/>
            <person name="Heidelberg K.B."/>
            <person name="Allen E.E."/>
        </authorList>
    </citation>
    <scope>NUCLEOTIDE SEQUENCE [LARGE SCALE GENOMIC DNA]</scope>
    <source>
        <strain evidence="5">J07HQW1</strain>
    </source>
</reference>
<sequence>MTQIRTLSPLSIPYRVLQRSGSIAFALVFVLTGQGDLPELPVIGVVDSTVIGAIAITIALILVGYETAYVRRFQYKLTTDSLDIDSGVLSRRNREIPLRRIQNVDISRNIIQRGLNIAVVSFETAGGESTEATLRFVSAEEAKRLQREVGRRKHDESDRRTTNATDTEESEPTDVENKPSGASTDYTVEKLFVLDDNELALVGFFSIDLRVPGLLVAGLSTFGPIVTNLVPAASPLRSLLTLIGGPSVLTGGVSALLALLPVLLGVVLLSWLVGAASAVTSYYGFRLTETRGELRYERGLFQRYDGSIPFEKIQTLTIEDDPLKRYFGYATLYVETAGYAPGQSGSGGRGSEVAVPLAQRDRIDELITRIEPVDTIELQRPPKRARRRYLVRAGLIVGAVITGLFVISTLTSIAFPWWVAVGLLPVGGVIAIALWRHRGHWISEDHFVTRNGVFTRETRIVPLYRIQTVIDTRTIFQRRLGLATITADTAGSRSLGGSDAQAVDISAQRATTLRTELETRLQRAIHSRQDRIETLSIGGMSSSGSNSDSNSNSESGSETTASNEPEMVTTEDNTEISTNQVETKNDTTAGDAGHLEKDHNRDDNGDDDGNNDDTEETQRGEDETDDAVESESMSTEETN</sequence>
<feature type="domain" description="YdbS-like PH" evidence="3">
    <location>
        <begin position="435"/>
        <end position="515"/>
    </location>
</feature>
<dbReference type="HOGENOM" id="CLU_024617_0_0_2"/>
<feature type="compositionally biased region" description="Basic and acidic residues" evidence="1">
    <location>
        <begin position="593"/>
        <end position="603"/>
    </location>
</feature>
<dbReference type="AlphaFoldDB" id="U1PF99"/>
<evidence type="ECO:0000313" key="4">
    <source>
        <dbReference type="EMBL" id="ERG90766.1"/>
    </source>
</evidence>
<accession>U1PF99</accession>
<feature type="transmembrane region" description="Helical" evidence="2">
    <location>
        <begin position="43"/>
        <end position="65"/>
    </location>
</feature>
<evidence type="ECO:0000256" key="1">
    <source>
        <dbReference type="SAM" id="MobiDB-lite"/>
    </source>
</evidence>
<dbReference type="STRING" id="1238424.J07HQW1_00794"/>
<feature type="domain" description="YdbS-like PH" evidence="3">
    <location>
        <begin position="70"/>
        <end position="148"/>
    </location>
</feature>
<dbReference type="EMBL" id="KE356560">
    <property type="protein sequence ID" value="ERG90766.1"/>
    <property type="molecule type" value="Genomic_DNA"/>
</dbReference>
<evidence type="ECO:0000256" key="2">
    <source>
        <dbReference type="SAM" id="Phobius"/>
    </source>
</evidence>
<evidence type="ECO:0000313" key="5">
    <source>
        <dbReference type="Proteomes" id="UP000030649"/>
    </source>
</evidence>
<dbReference type="Pfam" id="PF03703">
    <property type="entry name" value="bPH_2"/>
    <property type="match status" value="3"/>
</dbReference>
<feature type="transmembrane region" description="Helical" evidence="2">
    <location>
        <begin position="389"/>
        <end position="409"/>
    </location>
</feature>
<dbReference type="InterPro" id="IPR005182">
    <property type="entry name" value="YdbS-like_PH"/>
</dbReference>
<organism evidence="4 5">
    <name type="scientific">Haloquadratum walsbyi J07HQW1</name>
    <dbReference type="NCBI Taxonomy" id="1238424"/>
    <lineage>
        <taxon>Archaea</taxon>
        <taxon>Methanobacteriati</taxon>
        <taxon>Methanobacteriota</taxon>
        <taxon>Stenosarchaea group</taxon>
        <taxon>Halobacteria</taxon>
        <taxon>Halobacteriales</taxon>
        <taxon>Haloferacaceae</taxon>
        <taxon>Haloquadratum</taxon>
    </lineage>
</organism>
<feature type="domain" description="YdbS-like PH" evidence="3">
    <location>
        <begin position="282"/>
        <end position="367"/>
    </location>
</feature>
<keyword evidence="2" id="KW-1133">Transmembrane helix</keyword>
<evidence type="ECO:0000259" key="3">
    <source>
        <dbReference type="Pfam" id="PF03703"/>
    </source>
</evidence>
<proteinExistence type="predicted"/>
<dbReference type="PANTHER" id="PTHR34473:SF3">
    <property type="entry name" value="TRANSMEMBRANE PROTEIN-RELATED"/>
    <property type="match status" value="1"/>
</dbReference>
<protein>
    <submittedName>
        <fullName evidence="4">Putative membrane protein</fullName>
    </submittedName>
</protein>
<gene>
    <name evidence="4" type="ORF">J07HQW1_00794</name>
</gene>
<feature type="transmembrane region" description="Helical" evidence="2">
    <location>
        <begin position="415"/>
        <end position="435"/>
    </location>
</feature>
<keyword evidence="2" id="KW-0472">Membrane</keyword>
<feature type="compositionally biased region" description="Basic and acidic residues" evidence="1">
    <location>
        <begin position="147"/>
        <end position="161"/>
    </location>
</feature>
<keyword evidence="2" id="KW-0812">Transmembrane</keyword>
<feature type="region of interest" description="Disordered" evidence="1">
    <location>
        <begin position="147"/>
        <end position="182"/>
    </location>
</feature>
<feature type="region of interest" description="Disordered" evidence="1">
    <location>
        <begin position="535"/>
        <end position="639"/>
    </location>
</feature>
<feature type="compositionally biased region" description="Polar residues" evidence="1">
    <location>
        <begin position="575"/>
        <end position="588"/>
    </location>
</feature>
<feature type="compositionally biased region" description="Low complexity" evidence="1">
    <location>
        <begin position="535"/>
        <end position="564"/>
    </location>
</feature>
<dbReference type="PANTHER" id="PTHR34473">
    <property type="entry name" value="UPF0699 TRANSMEMBRANE PROTEIN YDBS"/>
    <property type="match status" value="1"/>
</dbReference>
<feature type="compositionally biased region" description="Acidic residues" evidence="1">
    <location>
        <begin position="604"/>
        <end position="615"/>
    </location>
</feature>
<dbReference type="Proteomes" id="UP000030649">
    <property type="component" value="Unassembled WGS sequence"/>
</dbReference>
<name>U1PF99_9EURY</name>